<protein>
    <submittedName>
        <fullName evidence="2">Uncharacterized protein</fullName>
    </submittedName>
</protein>
<dbReference type="EMBL" id="JBICBT010000702">
    <property type="protein sequence ID" value="KAL3104707.1"/>
    <property type="molecule type" value="Genomic_DNA"/>
</dbReference>
<feature type="region of interest" description="Disordered" evidence="1">
    <location>
        <begin position="32"/>
        <end position="119"/>
    </location>
</feature>
<reference evidence="2 3" key="1">
    <citation type="submission" date="2024-10" db="EMBL/GenBank/DDBJ databases">
        <authorList>
            <person name="Kim D."/>
        </authorList>
    </citation>
    <scope>NUCLEOTIDE SEQUENCE [LARGE SCALE GENOMIC DNA]</scope>
    <source>
        <strain evidence="2">BH-2024</strain>
    </source>
</reference>
<comment type="caution">
    <text evidence="2">The sequence shown here is derived from an EMBL/GenBank/DDBJ whole genome shotgun (WGS) entry which is preliminary data.</text>
</comment>
<proteinExistence type="predicted"/>
<keyword evidence="3" id="KW-1185">Reference proteome</keyword>
<feature type="compositionally biased region" description="Acidic residues" evidence="1">
    <location>
        <begin position="100"/>
        <end position="110"/>
    </location>
</feature>
<feature type="compositionally biased region" description="Basic and acidic residues" evidence="1">
    <location>
        <begin position="81"/>
        <end position="96"/>
    </location>
</feature>
<name>A0ABD2KP16_9BILA</name>
<accession>A0ABD2KP16</accession>
<sequence>MQKPIPSNRPNSSVSKTLACGLEKIVVVSGKSGNEPLSVPLLADRSDPLGLKSVQPDPVPMESVEAGTKEVSEVMEVDEMSGEKGKRDEMGKEKVKSGGMEEEEESEGSESELLGEGGFGNLKLNPSLRAGNKVIEKEDKGKPYLIAQVRGDGVIAARMKFFWDFPELVFVPFCLFDNAQPIEIGDTFRSAPELSCVMRAYRRHFPAEFTETDIRYRSVVRLQLRQINSPPSVLYSQQFAYVLPSDFGKKGVMNCSFITQT</sequence>
<evidence type="ECO:0000256" key="1">
    <source>
        <dbReference type="SAM" id="MobiDB-lite"/>
    </source>
</evidence>
<gene>
    <name evidence="2" type="ORF">niasHT_022231</name>
</gene>
<dbReference type="Proteomes" id="UP001620626">
    <property type="component" value="Unassembled WGS sequence"/>
</dbReference>
<evidence type="ECO:0000313" key="3">
    <source>
        <dbReference type="Proteomes" id="UP001620626"/>
    </source>
</evidence>
<organism evidence="2 3">
    <name type="scientific">Heterodera trifolii</name>
    <dbReference type="NCBI Taxonomy" id="157864"/>
    <lineage>
        <taxon>Eukaryota</taxon>
        <taxon>Metazoa</taxon>
        <taxon>Ecdysozoa</taxon>
        <taxon>Nematoda</taxon>
        <taxon>Chromadorea</taxon>
        <taxon>Rhabditida</taxon>
        <taxon>Tylenchina</taxon>
        <taxon>Tylenchomorpha</taxon>
        <taxon>Tylenchoidea</taxon>
        <taxon>Heteroderidae</taxon>
        <taxon>Heteroderinae</taxon>
        <taxon>Heterodera</taxon>
    </lineage>
</organism>
<dbReference type="AlphaFoldDB" id="A0ABD2KP16"/>
<evidence type="ECO:0000313" key="2">
    <source>
        <dbReference type="EMBL" id="KAL3104707.1"/>
    </source>
</evidence>